<feature type="compositionally biased region" description="Low complexity" evidence="8">
    <location>
        <begin position="31"/>
        <end position="41"/>
    </location>
</feature>
<dbReference type="InterPro" id="IPR037519">
    <property type="entry name" value="LITAF_fam"/>
</dbReference>
<keyword evidence="11" id="KW-1185">Reference proteome</keyword>
<evidence type="ECO:0000259" key="9">
    <source>
        <dbReference type="PROSITE" id="PS51837"/>
    </source>
</evidence>
<reference evidence="11" key="1">
    <citation type="submission" date="2014-03" db="EMBL/GenBank/DDBJ databases">
        <authorList>
            <person name="Aksoy S."/>
            <person name="Warren W."/>
            <person name="Wilson R.K."/>
        </authorList>
    </citation>
    <scope>NUCLEOTIDE SEQUENCE [LARGE SCALE GENOMIC DNA]</scope>
    <source>
        <strain evidence="11">IAEA</strain>
    </source>
</reference>
<dbReference type="STRING" id="37001.A0A1A9X4Y8"/>
<dbReference type="VEuPathDB" id="VectorBase:GBRI044430"/>
<keyword evidence="7" id="KW-0472">Membrane</keyword>
<feature type="domain" description="LITAF" evidence="9">
    <location>
        <begin position="59"/>
        <end position="142"/>
    </location>
</feature>
<accession>A0A1A9X4Y8</accession>
<evidence type="ECO:0000313" key="10">
    <source>
        <dbReference type="EnsemblMetazoa" id="GBRI044430-PA"/>
    </source>
</evidence>
<name>A0A1A9X4Y8_9MUSC</name>
<dbReference type="InterPro" id="IPR006629">
    <property type="entry name" value="LITAF"/>
</dbReference>
<evidence type="ECO:0000256" key="7">
    <source>
        <dbReference type="ARBA" id="ARBA00023136"/>
    </source>
</evidence>
<dbReference type="SMART" id="SM00714">
    <property type="entry name" value="LITAF"/>
    <property type="match status" value="1"/>
</dbReference>
<evidence type="ECO:0000256" key="1">
    <source>
        <dbReference type="ARBA" id="ARBA00004414"/>
    </source>
</evidence>
<evidence type="ECO:0000256" key="3">
    <source>
        <dbReference type="ARBA" id="ARBA00004630"/>
    </source>
</evidence>
<evidence type="ECO:0000256" key="8">
    <source>
        <dbReference type="SAM" id="MobiDB-lite"/>
    </source>
</evidence>
<proteinExistence type="inferred from homology"/>
<dbReference type="AlphaFoldDB" id="A0A1A9X4Y8"/>
<evidence type="ECO:0000256" key="2">
    <source>
        <dbReference type="ARBA" id="ARBA00004481"/>
    </source>
</evidence>
<feature type="region of interest" description="Disordered" evidence="8">
    <location>
        <begin position="1"/>
        <end position="56"/>
    </location>
</feature>
<evidence type="ECO:0000256" key="4">
    <source>
        <dbReference type="ARBA" id="ARBA00005975"/>
    </source>
</evidence>
<dbReference type="PANTHER" id="PTHR23292:SF14">
    <property type="entry name" value="FI16615P1-RELATED"/>
    <property type="match status" value="1"/>
</dbReference>
<keyword evidence="6" id="KW-0862">Zinc</keyword>
<dbReference type="GO" id="GO:0008270">
    <property type="term" value="F:zinc ion binding"/>
    <property type="evidence" value="ECO:0007669"/>
    <property type="project" value="TreeGrafter"/>
</dbReference>
<evidence type="ECO:0000313" key="11">
    <source>
        <dbReference type="Proteomes" id="UP000091820"/>
    </source>
</evidence>
<dbReference type="EnsemblMetazoa" id="GBRI044430-RA">
    <property type="protein sequence ID" value="GBRI044430-PA"/>
    <property type="gene ID" value="GBRI044430"/>
</dbReference>
<evidence type="ECO:0000256" key="5">
    <source>
        <dbReference type="ARBA" id="ARBA00022723"/>
    </source>
</evidence>
<dbReference type="GO" id="GO:0005765">
    <property type="term" value="C:lysosomal membrane"/>
    <property type="evidence" value="ECO:0007669"/>
    <property type="project" value="UniProtKB-SubCell"/>
</dbReference>
<reference evidence="10" key="2">
    <citation type="submission" date="2020-05" db="UniProtKB">
        <authorList>
            <consortium name="EnsemblMetazoa"/>
        </authorList>
    </citation>
    <scope>IDENTIFICATION</scope>
    <source>
        <strain evidence="10">IAEA</strain>
    </source>
</reference>
<dbReference type="PANTHER" id="PTHR23292">
    <property type="entry name" value="LIPOPOLYSACCHARIDE-INDUCED TUMOR NECROSIS FACTOR-ALPHA FACTOR"/>
    <property type="match status" value="1"/>
</dbReference>
<dbReference type="Pfam" id="PF10601">
    <property type="entry name" value="zf-LITAF-like"/>
    <property type="match status" value="1"/>
</dbReference>
<dbReference type="PROSITE" id="PS51837">
    <property type="entry name" value="LITAF"/>
    <property type="match status" value="1"/>
</dbReference>
<protein>
    <submittedName>
        <fullName evidence="10">LITAF domain-containing protein</fullName>
    </submittedName>
</protein>
<keyword evidence="5" id="KW-0479">Metal-binding</keyword>
<sequence length="142" mass="15608">MEKPAQPPPYSETRPGFTPASYYQGPPPQQPHSSQPSFYPSIPQPQPYQPQQGHPTIIVQTTTSPSVGVLGSGPSHIVCPTCRADIVTTVQHIPNCRTHCWAAILCLFVCWPCVCLPYCMNSCQSAHHICPNCNAQIGIYEY</sequence>
<evidence type="ECO:0000256" key="6">
    <source>
        <dbReference type="ARBA" id="ARBA00022833"/>
    </source>
</evidence>
<organism evidence="10 11">
    <name type="scientific">Glossina brevipalpis</name>
    <dbReference type="NCBI Taxonomy" id="37001"/>
    <lineage>
        <taxon>Eukaryota</taxon>
        <taxon>Metazoa</taxon>
        <taxon>Ecdysozoa</taxon>
        <taxon>Arthropoda</taxon>
        <taxon>Hexapoda</taxon>
        <taxon>Insecta</taxon>
        <taxon>Pterygota</taxon>
        <taxon>Neoptera</taxon>
        <taxon>Endopterygota</taxon>
        <taxon>Diptera</taxon>
        <taxon>Brachycera</taxon>
        <taxon>Muscomorpha</taxon>
        <taxon>Hippoboscoidea</taxon>
        <taxon>Glossinidae</taxon>
        <taxon>Glossina</taxon>
    </lineage>
</organism>
<feature type="compositionally biased region" description="Pro residues" evidence="8">
    <location>
        <begin position="1"/>
        <end position="10"/>
    </location>
</feature>
<dbReference type="GO" id="GO:0031902">
    <property type="term" value="C:late endosome membrane"/>
    <property type="evidence" value="ECO:0007669"/>
    <property type="project" value="UniProtKB-SubCell"/>
</dbReference>
<comment type="subcellular location">
    <subcellularLocation>
        <location evidence="2">Endosome membrane</location>
        <topology evidence="2">Peripheral membrane protein</topology>
    </subcellularLocation>
    <subcellularLocation>
        <location evidence="1">Late endosome membrane</location>
    </subcellularLocation>
    <subcellularLocation>
        <location evidence="3">Lysosome membrane</location>
        <topology evidence="3">Peripheral membrane protein</topology>
        <orientation evidence="3">Cytoplasmic side</orientation>
    </subcellularLocation>
</comment>
<dbReference type="Proteomes" id="UP000091820">
    <property type="component" value="Unassembled WGS sequence"/>
</dbReference>
<comment type="similarity">
    <text evidence="4">Belongs to the CDIP1/LITAF family.</text>
</comment>